<evidence type="ECO:0000313" key="2">
    <source>
        <dbReference type="Proteomes" id="UP000241158"/>
    </source>
</evidence>
<sequence>MKIENMLRRVSGAAFSQALVIGLPDAIYVRHSRKDDVLPFQSVLLEEHQESTRPTLRFLATN</sequence>
<accession>A0A2P7B0S3</accession>
<evidence type="ECO:0000313" key="1">
    <source>
        <dbReference type="EMBL" id="PSH60069.1"/>
    </source>
</evidence>
<proteinExistence type="predicted"/>
<gene>
    <name evidence="1" type="ORF">CU100_04970</name>
</gene>
<reference evidence="2" key="1">
    <citation type="submission" date="2017-11" db="EMBL/GenBank/DDBJ databases">
        <authorList>
            <person name="Kuznetsova I."/>
            <person name="Sazanova A."/>
            <person name="Chirak E."/>
            <person name="Safronova V."/>
            <person name="Willems A."/>
        </authorList>
    </citation>
    <scope>NUCLEOTIDE SEQUENCE [LARGE SCALE GENOMIC DNA]</scope>
    <source>
        <strain evidence="2">PEPV15</strain>
    </source>
</reference>
<name>A0A2P7B0S3_9HYPH</name>
<keyword evidence="2" id="KW-1185">Reference proteome</keyword>
<protein>
    <submittedName>
        <fullName evidence="1">Uncharacterized protein</fullName>
    </submittedName>
</protein>
<dbReference type="Proteomes" id="UP000241158">
    <property type="component" value="Unassembled WGS sequence"/>
</dbReference>
<comment type="caution">
    <text evidence="1">The sequence shown here is derived from an EMBL/GenBank/DDBJ whole genome shotgun (WGS) entry which is preliminary data.</text>
</comment>
<dbReference type="EMBL" id="PGGN01000001">
    <property type="protein sequence ID" value="PSH60069.1"/>
    <property type="molecule type" value="Genomic_DNA"/>
</dbReference>
<organism evidence="1 2">
    <name type="scientific">Phyllobacterium endophyticum</name>
    <dbReference type="NCBI Taxonomy" id="1149773"/>
    <lineage>
        <taxon>Bacteria</taxon>
        <taxon>Pseudomonadati</taxon>
        <taxon>Pseudomonadota</taxon>
        <taxon>Alphaproteobacteria</taxon>
        <taxon>Hyphomicrobiales</taxon>
        <taxon>Phyllobacteriaceae</taxon>
        <taxon>Phyllobacterium</taxon>
    </lineage>
</organism>
<dbReference type="AlphaFoldDB" id="A0A2P7B0S3"/>